<evidence type="ECO:0000313" key="3">
    <source>
        <dbReference type="EMBL" id="KAH6689750.1"/>
    </source>
</evidence>
<dbReference type="Proteomes" id="UP000770015">
    <property type="component" value="Unassembled WGS sequence"/>
</dbReference>
<accession>A0A9P9ACQ1</accession>
<feature type="chain" id="PRO_5040228707" evidence="2">
    <location>
        <begin position="23"/>
        <end position="394"/>
    </location>
</feature>
<gene>
    <name evidence="3" type="ORF">F5X68DRAFT_260358</name>
</gene>
<feature type="region of interest" description="Disordered" evidence="1">
    <location>
        <begin position="261"/>
        <end position="293"/>
    </location>
</feature>
<sequence length="394" mass="42868">MISLCFLLRCVAALSALPLSEAAPSYYVNMIWATSMDDYISVINSHTIFDDVAYGEDFETGRLPRFPDCRSTTSSQEYMYPLTVNVDTGFPFQVDQTYPTQPSSVRPIKELMGEWSADVFWGDFEGADFDPEGTRYSWYRVMDRKFRIVGNGRWCRGGVPIPVPSSVEVIGGGRDTSIRIDPAELEGVNATFAIRFNYFDMDRDLNHPNYSDPTDVSTSCFRVQFTSSRDGARRSCTAGDNGGDTQAEALAIAGITPTGVQSTATSTRTSTTSTYTGVAWTPHARPDESEAPQVNGKHVGAGVGAGFGLIVILYIFFKYASEPYQSGTQGGESSVVRESSLLADYRALAETNGPTSTSGTAVRGAATDGVRQPPPIYEPPPRYEDINAGQPRPA</sequence>
<proteinExistence type="predicted"/>
<evidence type="ECO:0000313" key="4">
    <source>
        <dbReference type="Proteomes" id="UP000770015"/>
    </source>
</evidence>
<feature type="compositionally biased region" description="Low complexity" evidence="1">
    <location>
        <begin position="262"/>
        <end position="276"/>
    </location>
</feature>
<organism evidence="3 4">
    <name type="scientific">Plectosphaerella plurivora</name>
    <dbReference type="NCBI Taxonomy" id="936078"/>
    <lineage>
        <taxon>Eukaryota</taxon>
        <taxon>Fungi</taxon>
        <taxon>Dikarya</taxon>
        <taxon>Ascomycota</taxon>
        <taxon>Pezizomycotina</taxon>
        <taxon>Sordariomycetes</taxon>
        <taxon>Hypocreomycetidae</taxon>
        <taxon>Glomerellales</taxon>
        <taxon>Plectosphaerellaceae</taxon>
        <taxon>Plectosphaerella</taxon>
    </lineage>
</organism>
<name>A0A9P9ACQ1_9PEZI</name>
<evidence type="ECO:0000256" key="2">
    <source>
        <dbReference type="SAM" id="SignalP"/>
    </source>
</evidence>
<dbReference type="AlphaFoldDB" id="A0A9P9ACQ1"/>
<reference evidence="3" key="1">
    <citation type="journal article" date="2021" name="Nat. Commun.">
        <title>Genetic determinants of endophytism in the Arabidopsis root mycobiome.</title>
        <authorList>
            <person name="Mesny F."/>
            <person name="Miyauchi S."/>
            <person name="Thiergart T."/>
            <person name="Pickel B."/>
            <person name="Atanasova L."/>
            <person name="Karlsson M."/>
            <person name="Huettel B."/>
            <person name="Barry K.W."/>
            <person name="Haridas S."/>
            <person name="Chen C."/>
            <person name="Bauer D."/>
            <person name="Andreopoulos W."/>
            <person name="Pangilinan J."/>
            <person name="LaButti K."/>
            <person name="Riley R."/>
            <person name="Lipzen A."/>
            <person name="Clum A."/>
            <person name="Drula E."/>
            <person name="Henrissat B."/>
            <person name="Kohler A."/>
            <person name="Grigoriev I.V."/>
            <person name="Martin F.M."/>
            <person name="Hacquard S."/>
        </authorList>
    </citation>
    <scope>NUCLEOTIDE SEQUENCE</scope>
    <source>
        <strain evidence="3">MPI-SDFR-AT-0117</strain>
    </source>
</reference>
<comment type="caution">
    <text evidence="3">The sequence shown here is derived from an EMBL/GenBank/DDBJ whole genome shotgun (WGS) entry which is preliminary data.</text>
</comment>
<keyword evidence="4" id="KW-1185">Reference proteome</keyword>
<protein>
    <submittedName>
        <fullName evidence="3">Uncharacterized protein</fullName>
    </submittedName>
</protein>
<dbReference type="OrthoDB" id="10474312at2759"/>
<dbReference type="EMBL" id="JAGSXJ010000007">
    <property type="protein sequence ID" value="KAH6689750.1"/>
    <property type="molecule type" value="Genomic_DNA"/>
</dbReference>
<evidence type="ECO:0000256" key="1">
    <source>
        <dbReference type="SAM" id="MobiDB-lite"/>
    </source>
</evidence>
<keyword evidence="2" id="KW-0732">Signal</keyword>
<feature type="signal peptide" evidence="2">
    <location>
        <begin position="1"/>
        <end position="22"/>
    </location>
</feature>
<feature type="region of interest" description="Disordered" evidence="1">
    <location>
        <begin position="350"/>
        <end position="394"/>
    </location>
</feature>